<gene>
    <name evidence="9" type="ORF">NSCI0253_LOCUS30844</name>
</gene>
<comment type="subcellular location">
    <subcellularLocation>
        <location evidence="1">Nucleus</location>
    </subcellularLocation>
</comment>
<evidence type="ECO:0000259" key="8">
    <source>
        <dbReference type="PROSITE" id="PS50023"/>
    </source>
</evidence>
<keyword evidence="5" id="KW-0539">Nucleus</keyword>
<dbReference type="EMBL" id="HBFQ01043573">
    <property type="protein sequence ID" value="CAD8856492.1"/>
    <property type="molecule type" value="Transcribed_RNA"/>
</dbReference>
<evidence type="ECO:0000256" key="6">
    <source>
        <dbReference type="PROSITE-ProRule" id="PRU00125"/>
    </source>
</evidence>
<feature type="region of interest" description="Disordered" evidence="7">
    <location>
        <begin position="62"/>
        <end position="118"/>
    </location>
</feature>
<evidence type="ECO:0000256" key="5">
    <source>
        <dbReference type="ARBA" id="ARBA00023242"/>
    </source>
</evidence>
<organism evidence="9">
    <name type="scientific">Noctiluca scintillans</name>
    <name type="common">Sea sparkle</name>
    <name type="synonym">Red tide dinoflagellate</name>
    <dbReference type="NCBI Taxonomy" id="2966"/>
    <lineage>
        <taxon>Eukaryota</taxon>
        <taxon>Sar</taxon>
        <taxon>Alveolata</taxon>
        <taxon>Dinophyceae</taxon>
        <taxon>Noctilucales</taxon>
        <taxon>Noctilucaceae</taxon>
        <taxon>Noctiluca</taxon>
    </lineage>
</organism>
<dbReference type="GO" id="GO:0030036">
    <property type="term" value="P:actin cytoskeleton organization"/>
    <property type="evidence" value="ECO:0007669"/>
    <property type="project" value="TreeGrafter"/>
</dbReference>
<protein>
    <recommendedName>
        <fullName evidence="8">LIM zinc-binding domain-containing protein</fullName>
    </recommendedName>
</protein>
<sequence>MEEVKGPEGKSWHKTCFTCADCGKSMTASTWREGNDMVYCSICYPKYFPTAGFQVGRGSFSLSPSGASTAPVPTRSPSETRRPSKSTTEGVPGLARPLTEAPPNRKPVKGGPPPVINIYSVRKDSEDAPVPDHVPERRPSKVAAPAPVINIIPVQTTSDAGLDQDEKPAASEKVITSDEKSCSRSEVSKTVQVIKKAGDSDAPPASALVKKPTLGSLKLEKPPSVAMRRNSHAVCAPPGRQVETYDDKLRNFARSRSCSVPSDVLAAQFSAAAAAAAAAAKAKMAGLFPCDEYRLDLLGENFGDCKCGFPKVEHSAEALSRKKTVLNKANQLAKSGSVPCSSYQVDLYGATDGDCKCGFPRSAHSRARMDVAGTASQPRLQSVQSGF</sequence>
<evidence type="ECO:0000256" key="2">
    <source>
        <dbReference type="ARBA" id="ARBA00022723"/>
    </source>
</evidence>
<reference evidence="9" key="1">
    <citation type="submission" date="2021-01" db="EMBL/GenBank/DDBJ databases">
        <authorList>
            <person name="Corre E."/>
            <person name="Pelletier E."/>
            <person name="Niang G."/>
            <person name="Scheremetjew M."/>
            <person name="Finn R."/>
            <person name="Kale V."/>
            <person name="Holt S."/>
            <person name="Cochrane G."/>
            <person name="Meng A."/>
            <person name="Brown T."/>
            <person name="Cohen L."/>
        </authorList>
    </citation>
    <scope>NUCLEOTIDE SEQUENCE</scope>
</reference>
<name>A0A7S1AKE4_NOCSC</name>
<keyword evidence="3" id="KW-0677">Repeat</keyword>
<keyword evidence="6" id="KW-0440">LIM domain</keyword>
<evidence type="ECO:0000313" key="9">
    <source>
        <dbReference type="EMBL" id="CAD8856492.1"/>
    </source>
</evidence>
<dbReference type="SUPFAM" id="SSF57716">
    <property type="entry name" value="Glucocorticoid receptor-like (DNA-binding domain)"/>
    <property type="match status" value="1"/>
</dbReference>
<feature type="domain" description="LIM zinc-binding" evidence="8">
    <location>
        <begin position="1"/>
        <end position="50"/>
    </location>
</feature>
<dbReference type="GO" id="GO:0005634">
    <property type="term" value="C:nucleus"/>
    <property type="evidence" value="ECO:0007669"/>
    <property type="project" value="UniProtKB-SubCell"/>
</dbReference>
<dbReference type="AlphaFoldDB" id="A0A7S1AKE4"/>
<dbReference type="GO" id="GO:0046872">
    <property type="term" value="F:metal ion binding"/>
    <property type="evidence" value="ECO:0007669"/>
    <property type="project" value="UniProtKB-KW"/>
</dbReference>
<dbReference type="InterPro" id="IPR001781">
    <property type="entry name" value="Znf_LIM"/>
</dbReference>
<proteinExistence type="predicted"/>
<dbReference type="PANTHER" id="PTHR24215:SF35">
    <property type="entry name" value="MUSCLE LIM PROTEIN MLP84B"/>
    <property type="match status" value="1"/>
</dbReference>
<evidence type="ECO:0000256" key="3">
    <source>
        <dbReference type="ARBA" id="ARBA00022737"/>
    </source>
</evidence>
<keyword evidence="2 6" id="KW-0479">Metal-binding</keyword>
<evidence type="ECO:0000256" key="1">
    <source>
        <dbReference type="ARBA" id="ARBA00004123"/>
    </source>
</evidence>
<dbReference type="Gene3D" id="2.10.110.10">
    <property type="entry name" value="Cysteine Rich Protein"/>
    <property type="match status" value="1"/>
</dbReference>
<dbReference type="Pfam" id="PF00412">
    <property type="entry name" value="LIM"/>
    <property type="match status" value="1"/>
</dbReference>
<evidence type="ECO:0000256" key="4">
    <source>
        <dbReference type="ARBA" id="ARBA00022833"/>
    </source>
</evidence>
<dbReference type="GO" id="GO:0005737">
    <property type="term" value="C:cytoplasm"/>
    <property type="evidence" value="ECO:0007669"/>
    <property type="project" value="TreeGrafter"/>
</dbReference>
<accession>A0A7S1AKE4</accession>
<dbReference type="PROSITE" id="PS50023">
    <property type="entry name" value="LIM_DOMAIN_2"/>
    <property type="match status" value="1"/>
</dbReference>
<dbReference type="PANTHER" id="PTHR24215">
    <property type="entry name" value="RHO-GTPASE-ACTIVATING PROTEIN LRG1"/>
    <property type="match status" value="1"/>
</dbReference>
<keyword evidence="4 6" id="KW-0862">Zinc</keyword>
<evidence type="ECO:0000256" key="7">
    <source>
        <dbReference type="SAM" id="MobiDB-lite"/>
    </source>
</evidence>